<evidence type="ECO:0000313" key="7">
    <source>
        <dbReference type="EMBL" id="MST95865.1"/>
    </source>
</evidence>
<comment type="subcellular location">
    <subcellularLocation>
        <location evidence="6">Cytoplasm</location>
    </subcellularLocation>
</comment>
<comment type="similarity">
    <text evidence="6">Belongs to the methyltransferase superfamily. RNA methyltransferase RsmG family.</text>
</comment>
<dbReference type="GO" id="GO:0070043">
    <property type="term" value="F:rRNA (guanine-N7-)-methyltransferase activity"/>
    <property type="evidence" value="ECO:0007669"/>
    <property type="project" value="UniProtKB-UniRule"/>
</dbReference>
<comment type="caution">
    <text evidence="7">The sequence shown here is derived from an EMBL/GenBank/DDBJ whole genome shotgun (WGS) entry which is preliminary data.</text>
</comment>
<feature type="binding site" evidence="6">
    <location>
        <position position="148"/>
    </location>
    <ligand>
        <name>S-adenosyl-L-methionine</name>
        <dbReference type="ChEBI" id="CHEBI:59789"/>
    </ligand>
</feature>
<dbReference type="Proteomes" id="UP000435649">
    <property type="component" value="Unassembled WGS sequence"/>
</dbReference>
<dbReference type="EMBL" id="VUNS01000002">
    <property type="protein sequence ID" value="MST95865.1"/>
    <property type="molecule type" value="Genomic_DNA"/>
</dbReference>
<evidence type="ECO:0000256" key="3">
    <source>
        <dbReference type="ARBA" id="ARBA00022603"/>
    </source>
</evidence>
<protein>
    <recommendedName>
        <fullName evidence="6">Ribosomal RNA small subunit methyltransferase G</fullName>
        <ecNumber evidence="6">2.1.1.-</ecNumber>
    </recommendedName>
    <alternativeName>
        <fullName evidence="6">16S rRNA 7-methylguanosine methyltransferase</fullName>
        <shortName evidence="6">16S rRNA m7G methyltransferase</shortName>
    </alternativeName>
</protein>
<evidence type="ECO:0000256" key="1">
    <source>
        <dbReference type="ARBA" id="ARBA00022490"/>
    </source>
</evidence>
<keyword evidence="3 6" id="KW-0489">Methyltransferase</keyword>
<dbReference type="HAMAP" id="MF_00074">
    <property type="entry name" value="16SrRNA_methyltr_G"/>
    <property type="match status" value="1"/>
</dbReference>
<dbReference type="InterPro" id="IPR003682">
    <property type="entry name" value="rRNA_ssu_MeTfrase_G"/>
</dbReference>
<comment type="caution">
    <text evidence="6">Lacks conserved residue(s) required for the propagation of feature annotation.</text>
</comment>
<dbReference type="GO" id="GO:0005829">
    <property type="term" value="C:cytosol"/>
    <property type="evidence" value="ECO:0007669"/>
    <property type="project" value="TreeGrafter"/>
</dbReference>
<evidence type="ECO:0000256" key="6">
    <source>
        <dbReference type="HAMAP-Rule" id="MF_00074"/>
    </source>
</evidence>
<keyword evidence="8" id="KW-1185">Reference proteome</keyword>
<name>A0A844FYZ6_9BACT</name>
<dbReference type="InterPro" id="IPR029063">
    <property type="entry name" value="SAM-dependent_MTases_sf"/>
</dbReference>
<proteinExistence type="inferred from homology"/>
<dbReference type="SUPFAM" id="SSF53335">
    <property type="entry name" value="S-adenosyl-L-methionine-dependent methyltransferases"/>
    <property type="match status" value="1"/>
</dbReference>
<dbReference type="AlphaFoldDB" id="A0A844FYZ6"/>
<dbReference type="CDD" id="cd02440">
    <property type="entry name" value="AdoMet_MTases"/>
    <property type="match status" value="1"/>
</dbReference>
<keyword evidence="4 6" id="KW-0808">Transferase</keyword>
<keyword evidence="5 6" id="KW-0949">S-adenosyl-L-methionine</keyword>
<feature type="binding site" evidence="6">
    <location>
        <position position="78"/>
    </location>
    <ligand>
        <name>S-adenosyl-L-methionine</name>
        <dbReference type="ChEBI" id="CHEBI:59789"/>
    </ligand>
</feature>
<dbReference type="PANTHER" id="PTHR31760">
    <property type="entry name" value="S-ADENOSYL-L-METHIONINE-DEPENDENT METHYLTRANSFERASES SUPERFAMILY PROTEIN"/>
    <property type="match status" value="1"/>
</dbReference>
<evidence type="ECO:0000256" key="5">
    <source>
        <dbReference type="ARBA" id="ARBA00022691"/>
    </source>
</evidence>
<comment type="function">
    <text evidence="6">Specifically methylates the N7 position of a guanine in 16S rRNA.</text>
</comment>
<dbReference type="RefSeq" id="WP_106055013.1">
    <property type="nucleotide sequence ID" value="NZ_CALXOB010000031.1"/>
</dbReference>
<dbReference type="Gene3D" id="3.40.50.150">
    <property type="entry name" value="Vaccinia Virus protein VP39"/>
    <property type="match status" value="1"/>
</dbReference>
<evidence type="ECO:0000256" key="4">
    <source>
        <dbReference type="ARBA" id="ARBA00022679"/>
    </source>
</evidence>
<evidence type="ECO:0000313" key="8">
    <source>
        <dbReference type="Proteomes" id="UP000435649"/>
    </source>
</evidence>
<keyword evidence="2 6" id="KW-0698">rRNA processing</keyword>
<dbReference type="EC" id="2.1.1.-" evidence="6"/>
<feature type="binding site" evidence="6">
    <location>
        <begin position="101"/>
        <end position="103"/>
    </location>
    <ligand>
        <name>S-adenosyl-L-methionine</name>
        <dbReference type="ChEBI" id="CHEBI:59789"/>
    </ligand>
</feature>
<organism evidence="7 8">
    <name type="scientific">Victivallis lenta</name>
    <dbReference type="NCBI Taxonomy" id="2606640"/>
    <lineage>
        <taxon>Bacteria</taxon>
        <taxon>Pseudomonadati</taxon>
        <taxon>Lentisphaerota</taxon>
        <taxon>Lentisphaeria</taxon>
        <taxon>Victivallales</taxon>
        <taxon>Victivallaceae</taxon>
        <taxon>Victivallis</taxon>
    </lineage>
</organism>
<dbReference type="Pfam" id="PF02527">
    <property type="entry name" value="GidB"/>
    <property type="match status" value="1"/>
</dbReference>
<gene>
    <name evidence="6 7" type="primary">rsmG</name>
    <name evidence="7" type="ORF">FYJ85_02250</name>
</gene>
<dbReference type="PANTHER" id="PTHR31760:SF0">
    <property type="entry name" value="S-ADENOSYL-L-METHIONINE-DEPENDENT METHYLTRANSFERASES SUPERFAMILY PROTEIN"/>
    <property type="match status" value="1"/>
</dbReference>
<evidence type="ECO:0000256" key="2">
    <source>
        <dbReference type="ARBA" id="ARBA00022552"/>
    </source>
</evidence>
<keyword evidence="1 6" id="KW-0963">Cytoplasm</keyword>
<sequence length="221" mass="24503">MSFSLASYAASCGVPDPEGFAALSRQLREIIVETNRTMNLTRITEPEEFAVKHVADSIAIAREFPFLTSEYTKIADIGCGAGFPSLVLALAFPNLRLTAIDSTGKKAAFVERAAKELGLKNVRVIHGRSCELNRRPEIRHQFDVVTARAVAPAPVIYLDACDFIKRKSGRFILYKTPQQAAEDLPALEIACRKLPVLWHATEPFELPENAGQRLFLYSTPR</sequence>
<feature type="binding site" evidence="6">
    <location>
        <position position="83"/>
    </location>
    <ligand>
        <name>S-adenosyl-L-methionine</name>
        <dbReference type="ChEBI" id="CHEBI:59789"/>
    </ligand>
</feature>
<dbReference type="NCBIfam" id="TIGR00138">
    <property type="entry name" value="rsmG_gidB"/>
    <property type="match status" value="1"/>
</dbReference>
<accession>A0A844FYZ6</accession>
<reference evidence="7 8" key="1">
    <citation type="submission" date="2019-08" db="EMBL/GenBank/DDBJ databases">
        <title>In-depth cultivation of the pig gut microbiome towards novel bacterial diversity and tailored functional studies.</title>
        <authorList>
            <person name="Wylensek D."/>
            <person name="Hitch T.C.A."/>
            <person name="Clavel T."/>
        </authorList>
    </citation>
    <scope>NUCLEOTIDE SEQUENCE [LARGE SCALE GENOMIC DNA]</scope>
    <source>
        <strain evidence="7 8">BBE-744-WT-12</strain>
    </source>
</reference>